<dbReference type="SUPFAM" id="SSF48452">
    <property type="entry name" value="TPR-like"/>
    <property type="match status" value="3"/>
</dbReference>
<feature type="repeat" description="TPR" evidence="3">
    <location>
        <begin position="663"/>
        <end position="696"/>
    </location>
</feature>
<dbReference type="PROSITE" id="PS50293">
    <property type="entry name" value="TPR_REGION"/>
    <property type="match status" value="3"/>
</dbReference>
<reference evidence="5" key="1">
    <citation type="submission" date="2021-02" db="EMBL/GenBank/DDBJ databases">
        <authorList>
            <person name="Nowell W R."/>
        </authorList>
    </citation>
    <scope>NUCLEOTIDE SEQUENCE</scope>
</reference>
<feature type="repeat" description="TPR" evidence="3">
    <location>
        <begin position="537"/>
        <end position="570"/>
    </location>
</feature>
<feature type="domain" description="ADP ribosyltransferase" evidence="4">
    <location>
        <begin position="216"/>
        <end position="386"/>
    </location>
</feature>
<protein>
    <recommendedName>
        <fullName evidence="4">ADP ribosyltransferase domain-containing protein</fullName>
    </recommendedName>
</protein>
<comment type="caution">
    <text evidence="5">The sequence shown here is derived from an EMBL/GenBank/DDBJ whole genome shotgun (WGS) entry which is preliminary data.</text>
</comment>
<feature type="repeat" description="TPR" evidence="3">
    <location>
        <begin position="705"/>
        <end position="738"/>
    </location>
</feature>
<evidence type="ECO:0000259" key="4">
    <source>
        <dbReference type="Pfam" id="PF03496"/>
    </source>
</evidence>
<dbReference type="Gene3D" id="1.25.40.10">
    <property type="entry name" value="Tetratricopeptide repeat domain"/>
    <property type="match status" value="3"/>
</dbReference>
<dbReference type="Proteomes" id="UP000663828">
    <property type="component" value="Unassembled WGS sequence"/>
</dbReference>
<evidence type="ECO:0000256" key="2">
    <source>
        <dbReference type="ARBA" id="ARBA00022803"/>
    </source>
</evidence>
<dbReference type="PROSITE" id="PS50005">
    <property type="entry name" value="TPR"/>
    <property type="match status" value="8"/>
</dbReference>
<dbReference type="AlphaFoldDB" id="A0A815L7K2"/>
<feature type="repeat" description="TPR" evidence="3">
    <location>
        <begin position="747"/>
        <end position="780"/>
    </location>
</feature>
<keyword evidence="2 3" id="KW-0802">TPR repeat</keyword>
<keyword evidence="1" id="KW-0677">Repeat</keyword>
<feature type="repeat" description="TPR" evidence="3">
    <location>
        <begin position="579"/>
        <end position="612"/>
    </location>
</feature>
<gene>
    <name evidence="5" type="ORF">EDS130_LOCUS36110</name>
    <name evidence="6" type="ORF">XAT740_LOCUS49634</name>
</gene>
<dbReference type="Pfam" id="PF13424">
    <property type="entry name" value="TPR_12"/>
    <property type="match status" value="5"/>
</dbReference>
<dbReference type="InterPro" id="IPR006597">
    <property type="entry name" value="Sel1-like"/>
</dbReference>
<organism evidence="5 8">
    <name type="scientific">Adineta ricciae</name>
    <name type="common">Rotifer</name>
    <dbReference type="NCBI Taxonomy" id="249248"/>
    <lineage>
        <taxon>Eukaryota</taxon>
        <taxon>Metazoa</taxon>
        <taxon>Spiralia</taxon>
        <taxon>Gnathifera</taxon>
        <taxon>Rotifera</taxon>
        <taxon>Eurotatoria</taxon>
        <taxon>Bdelloidea</taxon>
        <taxon>Adinetida</taxon>
        <taxon>Adinetidae</taxon>
        <taxon>Adineta</taxon>
    </lineage>
</organism>
<feature type="repeat" description="TPR" evidence="3">
    <location>
        <begin position="621"/>
        <end position="654"/>
    </location>
</feature>
<dbReference type="EMBL" id="CAJNOJ010000329">
    <property type="protein sequence ID" value="CAF1402462.1"/>
    <property type="molecule type" value="Genomic_DNA"/>
</dbReference>
<keyword evidence="7" id="KW-1185">Reference proteome</keyword>
<dbReference type="InterPro" id="IPR003540">
    <property type="entry name" value="ADP-ribosyltransferase"/>
</dbReference>
<dbReference type="PROSITE" id="PS51996">
    <property type="entry name" value="TR_MART"/>
    <property type="match status" value="1"/>
</dbReference>
<dbReference type="PANTHER" id="PTHR45641">
    <property type="entry name" value="TETRATRICOPEPTIDE REPEAT PROTEIN (AFU_ORTHOLOGUE AFUA_6G03870)"/>
    <property type="match status" value="1"/>
</dbReference>
<dbReference type="SUPFAM" id="SSF56399">
    <property type="entry name" value="ADP-ribosylation"/>
    <property type="match status" value="1"/>
</dbReference>
<sequence length="928" mass="107345">METRQSDFMKRIKQTAMNLKENIEQIRNIIIVWLIDNILYNNPDFENTLEEIRQIISDIYTFTDNDQCIEFILNITNCKVCMITSESVGLNLIPCIHDISQIDSILIVYDNKIQYVQWIKKWYKIRNVCLNSSSICKQLKQITRQYEQNNIPMSFVTSGKRLNQLDPLFMYTQLMKEILLTIEFDDTHIREFVNYYGDEYVDNKNQWIKIKQFVNKYHEKEPIWWYTTEEFLYGTLNRALRIMNGEVIVLMGFFITDLHRHIEERHKQQYNSNQSVESFTVYRGQGLLKKDFDELVQSKGGLISFNNFLSTSKDRDVSLLFAPHDANNPDLISILFIMKIDPSKSTTSFTSINDLSNFVEEEEVLFSMHTIFRIDNIKQSDENEQIFEVHLLLTDDTDEELCMLTQYVRKENSFVPEGWHRLSSLLIELDQPEIAERIYKVLLSQTVDETEIAFIYDHLGSIKRYQGQYQDALLLHKKAVEKKLKSLPSIHRNMGVSYINIGIIHSDMGDYSNALSSFKHALVTIQLSLPSNHPDVAVCYSNIGMVYDLMGDYVEALLWYKKVLTFRQQSLPSNHPDLAAIHSNIGTVYFSMGDHSKALSSHLQALMIRQKSLPSNHHVMASSYNNIGIAYLNISDYSKALSSFEQALRIREELFHYNHPDIAESYNNIGAVYHTIGDYPKALSLLEQALKIRQNSLSSDHPDVAKSYCNCGFTYCSMGDYPNALLSLEQALKILQQSLSSDHPDIATLHNNIGMVYLNTDNYTKALSYFEHALKIRQKSLPSNHPDVAACHNNIGILYSNMGDYSKALSSQEHALRIRQQSLPSNHPEIAISYNNIGVLYYDMKDYPKALLWYERALTIQQQLFPSNHLDIARSQNNIGMVYYCMGKYTKAFSLCSGAVKTLQQTLPSDHPDMQKYKRNVENIKKKL</sequence>
<dbReference type="PANTHER" id="PTHR45641:SF1">
    <property type="entry name" value="AAA+ ATPASE DOMAIN-CONTAINING PROTEIN"/>
    <property type="match status" value="1"/>
</dbReference>
<dbReference type="InterPro" id="IPR019734">
    <property type="entry name" value="TPR_rpt"/>
</dbReference>
<feature type="repeat" description="TPR" evidence="3">
    <location>
        <begin position="831"/>
        <end position="864"/>
    </location>
</feature>
<proteinExistence type="predicted"/>
<dbReference type="Proteomes" id="UP000663852">
    <property type="component" value="Unassembled WGS sequence"/>
</dbReference>
<feature type="repeat" description="TPR" evidence="3">
    <location>
        <begin position="789"/>
        <end position="822"/>
    </location>
</feature>
<dbReference type="InterPro" id="IPR011990">
    <property type="entry name" value="TPR-like_helical_dom_sf"/>
</dbReference>
<dbReference type="SMART" id="SM00671">
    <property type="entry name" value="SEL1"/>
    <property type="match status" value="4"/>
</dbReference>
<evidence type="ECO:0000313" key="6">
    <source>
        <dbReference type="EMBL" id="CAF1616517.1"/>
    </source>
</evidence>
<dbReference type="OrthoDB" id="19588at2759"/>
<name>A0A815L7K2_ADIRI</name>
<evidence type="ECO:0000256" key="3">
    <source>
        <dbReference type="PROSITE-ProRule" id="PRU00339"/>
    </source>
</evidence>
<dbReference type="EMBL" id="CAJNOR010007402">
    <property type="protein sequence ID" value="CAF1616517.1"/>
    <property type="molecule type" value="Genomic_DNA"/>
</dbReference>
<dbReference type="Pfam" id="PF03496">
    <property type="entry name" value="ADPrib_exo_Tox"/>
    <property type="match status" value="1"/>
</dbReference>
<accession>A0A815L7K2</accession>
<dbReference type="Pfam" id="PF13374">
    <property type="entry name" value="TPR_10"/>
    <property type="match status" value="1"/>
</dbReference>
<evidence type="ECO:0000313" key="8">
    <source>
        <dbReference type="Proteomes" id="UP000663852"/>
    </source>
</evidence>
<evidence type="ECO:0000313" key="5">
    <source>
        <dbReference type="EMBL" id="CAF1402462.1"/>
    </source>
</evidence>
<dbReference type="GO" id="GO:0005576">
    <property type="term" value="C:extracellular region"/>
    <property type="evidence" value="ECO:0007669"/>
    <property type="project" value="InterPro"/>
</dbReference>
<dbReference type="Gene3D" id="3.90.176.10">
    <property type="entry name" value="Toxin ADP-ribosyltransferase, Chain A, domain 1"/>
    <property type="match status" value="1"/>
</dbReference>
<evidence type="ECO:0000313" key="7">
    <source>
        <dbReference type="Proteomes" id="UP000663828"/>
    </source>
</evidence>
<evidence type="ECO:0000256" key="1">
    <source>
        <dbReference type="ARBA" id="ARBA00022737"/>
    </source>
</evidence>
<dbReference type="SMART" id="SM00028">
    <property type="entry name" value="TPR"/>
    <property type="match status" value="11"/>
</dbReference>